<evidence type="ECO:0000256" key="5">
    <source>
        <dbReference type="HAMAP-Rule" id="MF_00960"/>
    </source>
</evidence>
<evidence type="ECO:0000313" key="10">
    <source>
        <dbReference type="Proteomes" id="UP000053961"/>
    </source>
</evidence>
<feature type="binding site" evidence="5">
    <location>
        <begin position="27"/>
        <end position="31"/>
    </location>
    <ligand>
        <name>1-deoxy-D-threo-hexo-2,5-diulose 6-phosphate</name>
        <dbReference type="ChEBI" id="CHEBI:58861"/>
    </ligand>
</feature>
<feature type="binding site" evidence="5">
    <location>
        <begin position="203"/>
        <end position="204"/>
    </location>
    <ligand>
        <name>1-deoxy-D-threo-hexo-2,5-diulose 6-phosphate</name>
        <dbReference type="ChEBI" id="CHEBI:58861"/>
    </ligand>
</feature>
<dbReference type="EC" id="2.2.1.10" evidence="5 6"/>
<comment type="catalytic activity">
    <reaction evidence="5">
        <text>1-deoxy-D-threo-hexo-2,5-diulose 6-phosphate + L-aspartate 4-semialdehyde = 2,3-dioxopropyl phosphate + 2-amino-2,3,7-trideoxy-D-lyxo-hept-6-ulosonate</text>
        <dbReference type="Rhea" id="RHEA:25952"/>
        <dbReference type="ChEBI" id="CHEBI:58859"/>
        <dbReference type="ChEBI" id="CHEBI:58860"/>
        <dbReference type="ChEBI" id="CHEBI:58861"/>
        <dbReference type="ChEBI" id="CHEBI:537519"/>
        <dbReference type="EC" id="2.2.1.10"/>
    </reaction>
</comment>
<dbReference type="PIRSF" id="PIRSF038992">
    <property type="entry name" value="Aldolase_Ia"/>
    <property type="match status" value="1"/>
</dbReference>
<proteinExistence type="inferred from homology"/>
<dbReference type="InterPro" id="IPR050456">
    <property type="entry name" value="DeoC/FbaB_aldolase"/>
</dbReference>
<dbReference type="InterPro" id="IPR041720">
    <property type="entry name" value="FbaB-like"/>
</dbReference>
<name>A0A101IHR1_9EURY</name>
<evidence type="ECO:0000313" key="11">
    <source>
        <dbReference type="Proteomes" id="UP000057043"/>
    </source>
</evidence>
<dbReference type="HAMAP" id="MF_00960">
    <property type="entry name" value="ADH_synthase"/>
    <property type="match status" value="1"/>
</dbReference>
<accession>A0A101IHR1</accession>
<comment type="similarity">
    <text evidence="5">Belongs to the DeoC/FbaB aldolase family. ADHS subfamily.</text>
</comment>
<dbReference type="Proteomes" id="UP000057043">
    <property type="component" value="Unassembled WGS sequence"/>
</dbReference>
<dbReference type="GO" id="GO:0009073">
    <property type="term" value="P:aromatic amino acid family biosynthetic process"/>
    <property type="evidence" value="ECO:0007669"/>
    <property type="project" value="UniProtKB-UniRule"/>
</dbReference>
<protein>
    <recommendedName>
        <fullName evidence="5 6">2-amino-3,7-dideoxy-D-threo-hept-6-ulosonate synthase</fullName>
        <shortName evidence="5">ADH synthase</shortName>
        <shortName evidence="5">ADHS</shortName>
        <shortName evidence="5">ADTH synthase</shortName>
        <ecNumber evidence="5 6">2.2.1.10</ecNumber>
    </recommendedName>
</protein>
<dbReference type="InterPro" id="IPR002915">
    <property type="entry name" value="DeoC/FbaB/LacD_aldolase"/>
</dbReference>
<keyword evidence="3 5" id="KW-0057">Aromatic amino acid biosynthesis</keyword>
<dbReference type="EMBL" id="LGHB01000034">
    <property type="protein sequence ID" value="KUK95489.1"/>
    <property type="molecule type" value="Genomic_DNA"/>
</dbReference>
<evidence type="ECO:0000313" key="8">
    <source>
        <dbReference type="EMBL" id="KUK43778.1"/>
    </source>
</evidence>
<keyword evidence="4 5" id="KW-0704">Schiff base</keyword>
<dbReference type="SMART" id="SM01133">
    <property type="entry name" value="DeoC"/>
    <property type="match status" value="1"/>
</dbReference>
<dbReference type="GO" id="GO:0008652">
    <property type="term" value="P:amino acid biosynthetic process"/>
    <property type="evidence" value="ECO:0007669"/>
    <property type="project" value="UniProtKB-KW"/>
</dbReference>
<feature type="active site" description="Proton acceptor" evidence="5">
    <location>
        <position position="27"/>
    </location>
</feature>
<dbReference type="PANTHER" id="PTHR47916:SF1">
    <property type="entry name" value="3-HYDROXY-5-PHOSPHONOOXYPENTANE-2,4-DIONE THIOLASE"/>
    <property type="match status" value="1"/>
</dbReference>
<dbReference type="GO" id="GO:0016836">
    <property type="term" value="F:hydro-lyase activity"/>
    <property type="evidence" value="ECO:0007669"/>
    <property type="project" value="InterPro"/>
</dbReference>
<comment type="function">
    <text evidence="5">Catalyzes a transaldol reaction between 6-deoxy-5-ketofructose 1-phosphate (DKFP) and L-aspartate semialdehyde (ASA) with an elimination of hydroxypyruvaldehyde phosphate to yield 2-amino-3,7-dideoxy-D-threo-hept-6-ulosonate (ADH). Plays a key role in an alternative pathway of the biosynthesis of 3-dehydroquinate (DHQ), which is involved in the canonical pathway for the biosynthesis of aromatic amino acids.</text>
</comment>
<evidence type="ECO:0000256" key="2">
    <source>
        <dbReference type="ARBA" id="ARBA00022679"/>
    </source>
</evidence>
<feature type="active site" description="Schiff-base intermediate with dihydroxyacetone-P" evidence="7">
    <location>
        <position position="178"/>
    </location>
</feature>
<organism evidence="9 10">
    <name type="scientific">Methanothrix harundinacea</name>
    <dbReference type="NCBI Taxonomy" id="301375"/>
    <lineage>
        <taxon>Archaea</taxon>
        <taxon>Methanobacteriati</taxon>
        <taxon>Methanobacteriota</taxon>
        <taxon>Stenosarchaea group</taxon>
        <taxon>Methanomicrobia</taxon>
        <taxon>Methanotrichales</taxon>
        <taxon>Methanotrichaceae</taxon>
        <taxon>Methanothrix</taxon>
    </lineage>
</organism>
<keyword evidence="2 5" id="KW-0808">Transferase</keyword>
<dbReference type="InterPro" id="IPR010210">
    <property type="entry name" value="ADH_synthase"/>
</dbReference>
<evidence type="ECO:0000256" key="6">
    <source>
        <dbReference type="NCBIfam" id="TIGR01949"/>
    </source>
</evidence>
<feature type="binding site" evidence="5">
    <location>
        <begin position="147"/>
        <end position="149"/>
    </location>
    <ligand>
        <name>1-deoxy-D-threo-hexo-2,5-diulose 6-phosphate</name>
        <dbReference type="ChEBI" id="CHEBI:58861"/>
    </ligand>
</feature>
<sequence length="265" mass="28098">MSEIGKRVRMERIIDRNSGNTVIIPMDHGISVGPVKGLVNLSDMVDRVADGGANAVLQQKGMVKHGHRGYGSDIGLIVHMSASTALGPDPNNKVQVCMVEEALKLGADAVSVHINIGSETEADQLKKLGSVAERCDFWGMPLIAMMYPRGDKIADPNGVDVVALAARAGAELGADIVKTNYTGDPDTFKDVVAGCPVPVVIAGGPKTETDEEFLEMIQGAIDAGGRGVAIGRNVFQHENPTKMTRAIAAIVHHDQSVEEAMEILR</sequence>
<gene>
    <name evidence="5" type="primary">aroA'</name>
    <name evidence="8" type="ORF">XD72_1848</name>
    <name evidence="9" type="ORF">XE07_1799</name>
</gene>
<evidence type="ECO:0000256" key="3">
    <source>
        <dbReference type="ARBA" id="ARBA00023141"/>
    </source>
</evidence>
<dbReference type="AlphaFoldDB" id="A0A101IHR1"/>
<comment type="caution">
    <text evidence="9">The sequence shown here is derived from an EMBL/GenBank/DDBJ whole genome shotgun (WGS) entry which is preliminary data.</text>
</comment>
<evidence type="ECO:0000256" key="1">
    <source>
        <dbReference type="ARBA" id="ARBA00022605"/>
    </source>
</evidence>
<dbReference type="Gene3D" id="3.20.20.70">
    <property type="entry name" value="Aldolase class I"/>
    <property type="match status" value="1"/>
</dbReference>
<dbReference type="Pfam" id="PF01791">
    <property type="entry name" value="DeoC"/>
    <property type="match status" value="1"/>
</dbReference>
<dbReference type="SUPFAM" id="SSF51569">
    <property type="entry name" value="Aldolase"/>
    <property type="match status" value="1"/>
</dbReference>
<feature type="active site" description="Schiff-base intermediate with substrate" evidence="5">
    <location>
        <position position="178"/>
    </location>
</feature>
<dbReference type="PATRIC" id="fig|301375.6.peg.1231"/>
<reference evidence="9" key="1">
    <citation type="journal article" date="2015" name="MBio">
        <title>Genome-resolved metagenomic analysis reveals roles for candidate phyla and other microbial community members in biogeochemical transformations in oil reservoirs.</title>
        <authorList>
            <person name="Hu P."/>
            <person name="Tom L."/>
            <person name="Singh A."/>
            <person name="Thomas B.C."/>
            <person name="Baker B.J."/>
            <person name="Piceno Y.M."/>
            <person name="Andersen G.L."/>
            <person name="Banfield J.F."/>
        </authorList>
    </citation>
    <scope>NUCLEOTIDE SEQUENCE [LARGE SCALE GENOMIC DNA]</scope>
    <source>
        <strain evidence="9">56_747</strain>
    </source>
</reference>
<evidence type="ECO:0000313" key="9">
    <source>
        <dbReference type="EMBL" id="KUK95489.1"/>
    </source>
</evidence>
<dbReference type="EMBL" id="LGFT01000048">
    <property type="protein sequence ID" value="KUK43778.1"/>
    <property type="molecule type" value="Genomic_DNA"/>
</dbReference>
<evidence type="ECO:0000256" key="4">
    <source>
        <dbReference type="ARBA" id="ARBA00023270"/>
    </source>
</evidence>
<keyword evidence="1 5" id="KW-0028">Amino-acid biosynthesis</keyword>
<dbReference type="InterPro" id="IPR013785">
    <property type="entry name" value="Aldolase_TIM"/>
</dbReference>
<dbReference type="PANTHER" id="PTHR47916">
    <property type="entry name" value="FRUCTOSE-BISPHOSPHATE ALDOLASE CLASS 1"/>
    <property type="match status" value="1"/>
</dbReference>
<dbReference type="GO" id="GO:0004332">
    <property type="term" value="F:fructose-bisphosphate aldolase activity"/>
    <property type="evidence" value="ECO:0007669"/>
    <property type="project" value="InterPro"/>
</dbReference>
<reference evidence="10 11" key="2">
    <citation type="journal article" date="2015" name="MBio">
        <title>Genome-Resolved Metagenomic Analysis Reveals Roles for Candidate Phyla and Other Microbial Community Members in Biogeochemical Transformations in Oil Reservoirs.</title>
        <authorList>
            <person name="Hu P."/>
            <person name="Tom L."/>
            <person name="Singh A."/>
            <person name="Thomas B.C."/>
            <person name="Baker B.J."/>
            <person name="Piceno Y.M."/>
            <person name="Andersen G.L."/>
            <person name="Banfield J.F."/>
        </authorList>
    </citation>
    <scope>NUCLEOTIDE SEQUENCE [LARGE SCALE GENOMIC DNA]</scope>
    <source>
        <strain evidence="8">57_489</strain>
    </source>
</reference>
<feature type="binding site" evidence="5">
    <location>
        <begin position="231"/>
        <end position="232"/>
    </location>
    <ligand>
        <name>1-deoxy-D-threo-hexo-2,5-diulose 6-phosphate</name>
        <dbReference type="ChEBI" id="CHEBI:58861"/>
    </ligand>
</feature>
<dbReference type="NCBIfam" id="NF005556">
    <property type="entry name" value="PRK07226.1"/>
    <property type="match status" value="1"/>
</dbReference>
<dbReference type="CDD" id="cd00958">
    <property type="entry name" value="DhnA"/>
    <property type="match status" value="1"/>
</dbReference>
<dbReference type="Proteomes" id="UP000053961">
    <property type="component" value="Unassembled WGS sequence"/>
</dbReference>
<dbReference type="NCBIfam" id="TIGR01949">
    <property type="entry name" value="ADH_synth"/>
    <property type="match status" value="1"/>
</dbReference>
<feature type="active site" description="Proton donor" evidence="5 7">
    <location>
        <position position="147"/>
    </location>
</feature>
<evidence type="ECO:0000256" key="7">
    <source>
        <dbReference type="PIRSR" id="PIRSR038992-1"/>
    </source>
</evidence>
<comment type="subunit">
    <text evidence="5">Homodecamer.</text>
</comment>
<dbReference type="GO" id="GO:0016744">
    <property type="term" value="F:transketolase or transaldolase activity"/>
    <property type="evidence" value="ECO:0007669"/>
    <property type="project" value="UniProtKB-UniRule"/>
</dbReference>